<protein>
    <submittedName>
        <fullName evidence="1">Uncharacterized protein</fullName>
    </submittedName>
</protein>
<sequence length="37" mass="4062">MQSLIDLLSAYAYTPDGGIADPNHPIYALLWLLKLCA</sequence>
<organism evidence="1">
    <name type="scientific">Siphoviridae sp. ct6YY1</name>
    <dbReference type="NCBI Taxonomy" id="2825343"/>
    <lineage>
        <taxon>Viruses</taxon>
        <taxon>Duplodnaviria</taxon>
        <taxon>Heunggongvirae</taxon>
        <taxon>Uroviricota</taxon>
        <taxon>Caudoviricetes</taxon>
    </lineage>
</organism>
<proteinExistence type="predicted"/>
<dbReference type="EMBL" id="BK016186">
    <property type="protein sequence ID" value="DAG01085.1"/>
    <property type="molecule type" value="Genomic_DNA"/>
</dbReference>
<evidence type="ECO:0000313" key="1">
    <source>
        <dbReference type="EMBL" id="DAG01085.1"/>
    </source>
</evidence>
<name>A0A8S5V2Z8_9CAUD</name>
<reference evidence="1" key="1">
    <citation type="journal article" date="2021" name="Proc. Natl. Acad. Sci. U.S.A.">
        <title>A Catalog of Tens of Thousands of Viruses from Human Metagenomes Reveals Hidden Associations with Chronic Diseases.</title>
        <authorList>
            <person name="Tisza M.J."/>
            <person name="Buck C.B."/>
        </authorList>
    </citation>
    <scope>NUCLEOTIDE SEQUENCE</scope>
    <source>
        <strain evidence="1">Ct6YY1</strain>
    </source>
</reference>
<accession>A0A8S5V2Z8</accession>